<name>A0A9P6WJ71_9ASCO</name>
<dbReference type="SMART" id="SM00220">
    <property type="entry name" value="S_TKc"/>
    <property type="match status" value="1"/>
</dbReference>
<keyword evidence="2 7" id="KW-0963">Cytoplasm</keyword>
<dbReference type="PANTHER" id="PTHR12272">
    <property type="entry name" value="DEADENYLATION COMPLEX SUBUNIT PAN3"/>
    <property type="match status" value="1"/>
</dbReference>
<evidence type="ECO:0000256" key="9">
    <source>
        <dbReference type="SAM" id="MobiDB-lite"/>
    </source>
</evidence>
<proteinExistence type="inferred from homology"/>
<dbReference type="FunFam" id="1.10.287.3700:FF:000001">
    <property type="entry name" value="PAN2-PAN3 deadenylation complex subunit PAN3"/>
    <property type="match status" value="1"/>
</dbReference>
<gene>
    <name evidence="7 12" type="primary">PAN3</name>
    <name evidence="12" type="ORF">C6P40_001710</name>
</gene>
<evidence type="ECO:0000256" key="7">
    <source>
        <dbReference type="HAMAP-Rule" id="MF_03181"/>
    </source>
</evidence>
<feature type="region of interest" description="Knob domain" evidence="7">
    <location>
        <begin position="645"/>
        <end position="738"/>
    </location>
</feature>
<comment type="caution">
    <text evidence="12">The sequence shown here is derived from an EMBL/GenBank/DDBJ whole genome shotgun (WGS) entry which is preliminary data.</text>
</comment>
<evidence type="ECO:0000256" key="6">
    <source>
        <dbReference type="ARBA" id="ARBA00023054"/>
    </source>
</evidence>
<keyword evidence="6 7" id="KW-0175">Coiled coil</keyword>
<organism evidence="12 13">
    <name type="scientific">Pichia californica</name>
    <dbReference type="NCBI Taxonomy" id="460514"/>
    <lineage>
        <taxon>Eukaryota</taxon>
        <taxon>Fungi</taxon>
        <taxon>Dikarya</taxon>
        <taxon>Ascomycota</taxon>
        <taxon>Saccharomycotina</taxon>
        <taxon>Pichiomycetes</taxon>
        <taxon>Pichiales</taxon>
        <taxon>Pichiaceae</taxon>
        <taxon>Pichia</taxon>
    </lineage>
</organism>
<dbReference type="Gene3D" id="1.10.287.3700">
    <property type="match status" value="1"/>
</dbReference>
<evidence type="ECO:0000313" key="12">
    <source>
        <dbReference type="EMBL" id="KAG0687912.1"/>
    </source>
</evidence>
<feature type="zinc finger region" description="C3H1-type" evidence="8">
    <location>
        <begin position="8"/>
        <end position="37"/>
    </location>
</feature>
<comment type="domain">
    <text evidence="7">The N-terminal zinc finger binds to poly(A) RNA.</text>
</comment>
<keyword evidence="4 7" id="KW-0547">Nucleotide-binding</keyword>
<comment type="function">
    <text evidence="7">Regulatory subunit of the poly(A)-nuclease (PAN) deadenylation complex, one of two cytoplasmic mRNA deadenylases involved in mRNA turnover. PAN specifically shortens poly(A) tails of RNA and the activity is stimulated by poly(A)-binding protein PAB1. PAN deadenylation is followed by rapid degradation of the shortened mRNA tails by the CCR4-NOT complex. Deadenylated mRNAs are then degraded by two alternative mechanisms, namely exosome-mediated 3'-5' exonucleolytic degradation, or deadenlyation-dependent mRNA decaping and subsequent 5'-3' exonucleolytic degradation by XRN1. May also be involved in post-transcriptional maturation of mRNA poly(A) tails. PAN3 acts as a positive regulator for PAN activity, recruiting the catalytic subunit PAN2 to mRNA via its interaction with RNA and with PAB1.</text>
</comment>
<keyword evidence="13" id="KW-1185">Reference proteome</keyword>
<keyword evidence="3 7" id="KW-0507">mRNA processing</keyword>
<comment type="caution">
    <text evidence="7">Lacks conserved residue(s) required for the propagation of feature annotation.</text>
</comment>
<dbReference type="Pfam" id="PF18101">
    <property type="entry name" value="Pan3_CK"/>
    <property type="match status" value="1"/>
</dbReference>
<dbReference type="Pfam" id="PF00069">
    <property type="entry name" value="Pkinase"/>
    <property type="match status" value="1"/>
</dbReference>
<dbReference type="HAMAP" id="MF_03181">
    <property type="entry name" value="PAN3"/>
    <property type="match status" value="1"/>
</dbReference>
<dbReference type="Gene3D" id="1.10.510.10">
    <property type="entry name" value="Transferase(Phosphotransferase) domain 1"/>
    <property type="match status" value="1"/>
</dbReference>
<evidence type="ECO:0000256" key="3">
    <source>
        <dbReference type="ARBA" id="ARBA00022664"/>
    </source>
</evidence>
<dbReference type="GO" id="GO:0008270">
    <property type="term" value="F:zinc ion binding"/>
    <property type="evidence" value="ECO:0007669"/>
    <property type="project" value="UniProtKB-KW"/>
</dbReference>
<dbReference type="PANTHER" id="PTHR12272:SF11">
    <property type="entry name" value="PAN2-PAN3 DEADENYLATION COMPLEX SUBUNIT PAN3"/>
    <property type="match status" value="1"/>
</dbReference>
<dbReference type="PROSITE" id="PS50011">
    <property type="entry name" value="PROTEIN_KINASE_DOM"/>
    <property type="match status" value="1"/>
</dbReference>
<comment type="domain">
    <text evidence="7">Contains a pseudokinase domain. The protein kinase domain is predicted to be catalytically inactive because some of the residues important for catalytic activity are substituted and it lacks the equivalent of the binding site for a peptide substrate. However, it has retained an ATP-binding site and ATP-binding is required for mRNA degradation, stimulating the activity of the PAN2 nuclease in vitro. The nucleotide-binding site is juxtaposed to the RNase active site of PAN2 in the complex and may actually bind nucleosides of a poly(A) RNA rather than ATP, feeding the poly(A)-tail to the active site of the deadenylase and thus increasing the efficiency with which this distributive enzyme degrades oligo(A) RNAs.</text>
</comment>
<evidence type="ECO:0000313" key="13">
    <source>
        <dbReference type="Proteomes" id="UP000697127"/>
    </source>
</evidence>
<dbReference type="Gene3D" id="1.20.5.5160">
    <property type="match status" value="1"/>
</dbReference>
<feature type="domain" description="Protein kinase" evidence="10">
    <location>
        <begin position="367"/>
        <end position="627"/>
    </location>
</feature>
<dbReference type="InterPro" id="IPR030844">
    <property type="entry name" value="PAN3"/>
</dbReference>
<keyword evidence="5 7" id="KW-0067">ATP-binding</keyword>
<feature type="domain" description="C3H1-type" evidence="11">
    <location>
        <begin position="8"/>
        <end position="37"/>
    </location>
</feature>
<dbReference type="InterPro" id="IPR041332">
    <property type="entry name" value="Pan3_CK"/>
</dbReference>
<keyword evidence="8" id="KW-0479">Metal-binding</keyword>
<protein>
    <recommendedName>
        <fullName evidence="7">PAN2-PAN3 deadenylation complex subunit PAN3</fullName>
    </recommendedName>
    <alternativeName>
        <fullName evidence="7">PAB1P-dependent poly(A)-specific ribonuclease</fullName>
    </alternativeName>
    <alternativeName>
        <fullName evidence="7">Poly(A)-nuclease deadenylation complex subunit 3</fullName>
        <shortName evidence="7">PAN deadenylation complex subunit 3</shortName>
    </alternativeName>
</protein>
<dbReference type="GO" id="GO:0000932">
    <property type="term" value="C:P-body"/>
    <property type="evidence" value="ECO:0007669"/>
    <property type="project" value="TreeGrafter"/>
</dbReference>
<feature type="binding site" evidence="7">
    <location>
        <begin position="501"/>
        <end position="502"/>
    </location>
    <ligand>
        <name>ATP</name>
        <dbReference type="ChEBI" id="CHEBI:30616"/>
    </ligand>
</feature>
<dbReference type="Pfam" id="PF25586">
    <property type="entry name" value="zf-CCCH_PAN3"/>
    <property type="match status" value="1"/>
</dbReference>
<comment type="similarity">
    <text evidence="7">Belongs to the protein kinase superfamily. PAN3 family.</text>
</comment>
<evidence type="ECO:0000256" key="8">
    <source>
        <dbReference type="PROSITE-ProRule" id="PRU00723"/>
    </source>
</evidence>
<dbReference type="Gene3D" id="6.10.250.3160">
    <property type="match status" value="1"/>
</dbReference>
<dbReference type="AlphaFoldDB" id="A0A9P6WJ71"/>
<dbReference type="SUPFAM" id="SSF56112">
    <property type="entry name" value="Protein kinase-like (PK-like)"/>
    <property type="match status" value="1"/>
</dbReference>
<comment type="subunit">
    <text evidence="7">Homodimer. Forms a heterotrimer with a catalytic subunit PAN2 to form the poly(A)-nuclease (PAN) deadenylation complex. Interacts (via PAM-2 motif) with poly(A)-binding protein PAB1 (via PABC domain), conferring substrate specificity of the enzyme complex.</text>
</comment>
<keyword evidence="8" id="KW-0863">Zinc-finger</keyword>
<reference evidence="12" key="1">
    <citation type="submission" date="2020-11" db="EMBL/GenBank/DDBJ databases">
        <title>Kefir isolates.</title>
        <authorList>
            <person name="Marcisauskas S."/>
            <person name="Kim Y."/>
            <person name="Blasche S."/>
        </authorList>
    </citation>
    <scope>NUCLEOTIDE SEQUENCE</scope>
    <source>
        <strain evidence="12">Olga-1</strain>
    </source>
</reference>
<keyword evidence="8" id="KW-0862">Zinc</keyword>
<feature type="binding site" evidence="7">
    <location>
        <position position="396"/>
    </location>
    <ligand>
        <name>ATP</name>
        <dbReference type="ChEBI" id="CHEBI:30616"/>
    </ligand>
</feature>
<dbReference type="OrthoDB" id="204958at2759"/>
<dbReference type="EMBL" id="PUHW01000201">
    <property type="protein sequence ID" value="KAG0687912.1"/>
    <property type="molecule type" value="Genomic_DNA"/>
</dbReference>
<dbReference type="PROSITE" id="PS50103">
    <property type="entry name" value="ZF_C3H1"/>
    <property type="match status" value="1"/>
</dbReference>
<dbReference type="GO" id="GO:0006397">
    <property type="term" value="P:mRNA processing"/>
    <property type="evidence" value="ECO:0007669"/>
    <property type="project" value="UniProtKB-KW"/>
</dbReference>
<evidence type="ECO:0000256" key="1">
    <source>
        <dbReference type="ARBA" id="ARBA00004496"/>
    </source>
</evidence>
<evidence type="ECO:0000256" key="5">
    <source>
        <dbReference type="ARBA" id="ARBA00022840"/>
    </source>
</evidence>
<accession>A0A9P6WJ71</accession>
<evidence type="ECO:0000259" key="10">
    <source>
        <dbReference type="PROSITE" id="PS50011"/>
    </source>
</evidence>
<feature type="region of interest" description="Disordered" evidence="9">
    <location>
        <begin position="126"/>
        <end position="146"/>
    </location>
</feature>
<evidence type="ECO:0000259" key="11">
    <source>
        <dbReference type="PROSITE" id="PS50103"/>
    </source>
</evidence>
<dbReference type="InterPro" id="IPR000719">
    <property type="entry name" value="Prot_kinase_dom"/>
</dbReference>
<feature type="compositionally biased region" description="Low complexity" evidence="9">
    <location>
        <begin position="48"/>
        <end position="71"/>
    </location>
</feature>
<dbReference type="Proteomes" id="UP000697127">
    <property type="component" value="Unassembled WGS sequence"/>
</dbReference>
<feature type="coiled-coil region" evidence="7">
    <location>
        <begin position="606"/>
        <end position="644"/>
    </location>
</feature>
<evidence type="ECO:0000256" key="2">
    <source>
        <dbReference type="ARBA" id="ARBA00022490"/>
    </source>
</evidence>
<dbReference type="GO" id="GO:0004672">
    <property type="term" value="F:protein kinase activity"/>
    <property type="evidence" value="ECO:0007669"/>
    <property type="project" value="InterPro"/>
</dbReference>
<dbReference type="InterPro" id="IPR011009">
    <property type="entry name" value="Kinase-like_dom_sf"/>
</dbReference>
<dbReference type="GO" id="GO:0008143">
    <property type="term" value="F:poly(A) binding"/>
    <property type="evidence" value="ECO:0007669"/>
    <property type="project" value="TreeGrafter"/>
</dbReference>
<comment type="domain">
    <text evidence="7">The pseudokinase domain, the coiled-coil (CC), and C-terminal knob domain (CK) form a structural unit (PKC) that forms an extensive high-affinity interaction surface for PAN2.</text>
</comment>
<evidence type="ECO:0000256" key="4">
    <source>
        <dbReference type="ARBA" id="ARBA00022741"/>
    </source>
</evidence>
<feature type="region of interest" description="Disordered" evidence="9">
    <location>
        <begin position="44"/>
        <end position="71"/>
    </location>
</feature>
<dbReference type="GO" id="GO:0005524">
    <property type="term" value="F:ATP binding"/>
    <property type="evidence" value="ECO:0007669"/>
    <property type="project" value="UniProtKB-UniRule"/>
</dbReference>
<dbReference type="InterPro" id="IPR000571">
    <property type="entry name" value="Znf_CCCH"/>
</dbReference>
<dbReference type="GO" id="GO:0031251">
    <property type="term" value="C:PAN complex"/>
    <property type="evidence" value="ECO:0007669"/>
    <property type="project" value="UniProtKB-UniRule"/>
</dbReference>
<sequence>MSSSQYDWAKNIPCRNIQIHGFCKFEHKGCSYNHDIFQKNALASQPEATTTSTTTATVTTPSNGTIGSSGSVSTGASTSLMLSSSKLLNSVTGHSTPITTSSSLDKPNTLKLGLLNSKLFSNNLSNNNTTTTSTTTTTSLNDLTSSPTTKKFNLDSPAFTPTSNKFSTISPSLDTIPTFVPSPAGKLEQSPVNENATIASTLRNTLNIDNPAIESKPTGTLSPNTTESPFADFSSLKASLSKTNSFNPSTAPVFTPKAASVNVVNDIINPMGQTFINTQHPTGEDLFYQTTNLYPVNYLLYAPPPPPHVELNKNPNERTVDDLFISSKLREYLQMKNEESLKSISNNELDLPSHVGQYHSLYPIDHNFDYNSKSFGYTSVVYKCMSNENGKLYAMRRLQNVPISSPSVLKCIKKWKKVDCANCVKVIDVFTTRAFNDNSLILIYDYYPMSLTLMENHFMSFPGKNPDLITEDSLWNYTIQLLNAITEIHKVGLTIGPLDSSKIIITNKGRIRLSSIGINNILDDVKEMLPEDAKAKNEIKDEDSELLKLGKLILFLAKSTTYLKTATDDPFEIIPQLKFTNVFKKMLAYLFTKDATIERFQELVAPMILKLANGLQNSCDYMESNLMSELENARLVRLFAKLDFISERPEAVKDGSWSETGERYPIKLFKDYVFHQVDDNGNPVVDLTHVINCLNKLDAGVDENVLLVSPDEMTCLIMSYKDLKELVNKSFLKLLGKE</sequence>
<feature type="binding site" evidence="7">
    <location>
        <begin position="445"/>
        <end position="452"/>
    </location>
    <ligand>
        <name>ATP</name>
        <dbReference type="ChEBI" id="CHEBI:30616"/>
    </ligand>
</feature>
<comment type="subcellular location">
    <subcellularLocation>
        <location evidence="1 7">Cytoplasm</location>
    </subcellularLocation>
</comment>
<dbReference type="GO" id="GO:0000289">
    <property type="term" value="P:nuclear-transcribed mRNA poly(A) tail shortening"/>
    <property type="evidence" value="ECO:0007669"/>
    <property type="project" value="UniProtKB-UniRule"/>
</dbReference>